<dbReference type="EMBL" id="JAEUBE010000084">
    <property type="protein sequence ID" value="KAH3670965.1"/>
    <property type="molecule type" value="Genomic_DNA"/>
</dbReference>
<evidence type="ECO:0000313" key="2">
    <source>
        <dbReference type="EMBL" id="KAH3670965.1"/>
    </source>
</evidence>
<dbReference type="AlphaFoldDB" id="A0A9P8PG24"/>
<accession>A0A9P8PG24</accession>
<gene>
    <name evidence="2" type="ORF">OGAPHI_000676</name>
</gene>
<keyword evidence="3" id="KW-1185">Reference proteome</keyword>
<comment type="caution">
    <text evidence="2">The sequence shown here is derived from an EMBL/GenBank/DDBJ whole genome shotgun (WGS) entry which is preliminary data.</text>
</comment>
<feature type="chain" id="PRO_5040300855" evidence="1">
    <location>
        <begin position="26"/>
        <end position="621"/>
    </location>
</feature>
<dbReference type="RefSeq" id="XP_046064333.1">
    <property type="nucleotide sequence ID" value="XM_046208094.1"/>
</dbReference>
<reference evidence="2" key="1">
    <citation type="journal article" date="2021" name="Open Biol.">
        <title>Shared evolutionary footprints suggest mitochondrial oxidative damage underlies multiple complex I losses in fungi.</title>
        <authorList>
            <person name="Schikora-Tamarit M.A."/>
            <person name="Marcet-Houben M."/>
            <person name="Nosek J."/>
            <person name="Gabaldon T."/>
        </authorList>
    </citation>
    <scope>NUCLEOTIDE SEQUENCE</scope>
    <source>
        <strain evidence="2">CBS6075</strain>
    </source>
</reference>
<evidence type="ECO:0000313" key="3">
    <source>
        <dbReference type="Proteomes" id="UP000769157"/>
    </source>
</evidence>
<reference evidence="2" key="2">
    <citation type="submission" date="2021-01" db="EMBL/GenBank/DDBJ databases">
        <authorList>
            <person name="Schikora-Tamarit M.A."/>
        </authorList>
    </citation>
    <scope>NUCLEOTIDE SEQUENCE</scope>
    <source>
        <strain evidence="2">CBS6075</strain>
    </source>
</reference>
<evidence type="ECO:0000256" key="1">
    <source>
        <dbReference type="SAM" id="SignalP"/>
    </source>
</evidence>
<protein>
    <submittedName>
        <fullName evidence="2">Uncharacterized protein</fullName>
    </submittedName>
</protein>
<dbReference type="GeneID" id="70232644"/>
<dbReference type="Proteomes" id="UP000769157">
    <property type="component" value="Unassembled WGS sequence"/>
</dbReference>
<keyword evidence="1" id="KW-0732">Signal</keyword>
<sequence length="621" mass="70345">MAANFWLVQLVVIGVFLLCLVQNRSSPVKASRKTIRSSILRTVREIGFVLTLRILTISVVNDAVVRHDFIFVLFHWLVFNLISEVRSFHTQRKLFLLEVDCQNLDLDTISLIEQRLNIGDRLVCNLRMVAQSRDVERSVQVDKHTKLGGSSDASFVDLVLLDLIKPFEQVCISIHLTALQRHQNLVLTIGFDDLTQHRLVHLVKVLPFFQIRVRKISNTHQSMDCSSQGNIESIVCDVLDKSTDDVTWSNIRIGSNSLVLGVLCTQRNVHLLVRVVNFQDGGCADIICREDVVQLVGVVVQCICDERNGRHLFSKLNNHITFSGLGDLCWDNGIVRQIHKRDTALKVWRDSDPDKSSGKVVDVSNDLVIQMQITNGGRNNRLGGFQCTLLCAELQHSLVCAFVTDWQETVVSGVVVANDLDIQNITWLELRKRLLLVLDIANFIEQLADIDSSLQIIGQLDVQLSALNRPDLCLGDLTERVVIQKLDRLVNRVDSWLRRFAGLFFQRQQESFVSVVNSDHMTGDGLVGDKHLLDIVTRLLNSITWKNQSSKTVTETDENSVGSNRLDVSMQRLVVDLNVFVRNWQFLVLGVFNQSRLCTQLDHTRSHVFLKNKSCELSTDL</sequence>
<proteinExistence type="predicted"/>
<organism evidence="2 3">
    <name type="scientific">Ogataea philodendri</name>
    <dbReference type="NCBI Taxonomy" id="1378263"/>
    <lineage>
        <taxon>Eukaryota</taxon>
        <taxon>Fungi</taxon>
        <taxon>Dikarya</taxon>
        <taxon>Ascomycota</taxon>
        <taxon>Saccharomycotina</taxon>
        <taxon>Pichiomycetes</taxon>
        <taxon>Pichiales</taxon>
        <taxon>Pichiaceae</taxon>
        <taxon>Ogataea</taxon>
    </lineage>
</organism>
<feature type="signal peptide" evidence="1">
    <location>
        <begin position="1"/>
        <end position="25"/>
    </location>
</feature>
<name>A0A9P8PG24_9ASCO</name>